<dbReference type="GO" id="GO:0005975">
    <property type="term" value="P:carbohydrate metabolic process"/>
    <property type="evidence" value="ECO:0007669"/>
    <property type="project" value="InterPro"/>
</dbReference>
<dbReference type="Pfam" id="PF11959">
    <property type="entry name" value="DUF3473"/>
    <property type="match status" value="1"/>
</dbReference>
<sequence length="300" mass="33812">MVLTFDVEDWFQVENLRAVFPPDTWDGCELRVEGATRRLLDLLDRLRDGREDGAARDVRATFFVLGWVAEKVPHLVREIRDRGHEVASHGHGHLLCRNMTPDSLRDDIRRSKAVLEDILGEPVVGYRAPGFSVSPQLLEILAEEGFCYDSSYNSFGANPRHGRLDPAALRKRRGVYETPGRLVEIPVSNLHLNGGALPWAGGGYFRLLCLKLFAAGARAILDREGLYVFYLHPWELDPDQPRVGGLGPLGRFRHYVNLEKTEKKLENFAGTLEPCRFLSCSDYLENVLGRSKSPPPHAED</sequence>
<reference evidence="3" key="1">
    <citation type="submission" date="2016-11" db="EMBL/GenBank/DDBJ databases">
        <authorList>
            <person name="Varghese N."/>
            <person name="Submissions S."/>
        </authorList>
    </citation>
    <scope>NUCLEOTIDE SEQUENCE [LARGE SCALE GENOMIC DNA]</scope>
    <source>
        <strain evidence="3">DSM 9756</strain>
    </source>
</reference>
<gene>
    <name evidence="2" type="ORF">SAMN02745206_03142</name>
</gene>
<evidence type="ECO:0000313" key="3">
    <source>
        <dbReference type="Proteomes" id="UP000184076"/>
    </source>
</evidence>
<dbReference type="InterPro" id="IPR022560">
    <property type="entry name" value="DUF3473"/>
</dbReference>
<accession>A0A1M5GIA6</accession>
<name>A0A1M5GIA6_9BACT</name>
<dbReference type="InterPro" id="IPR045235">
    <property type="entry name" value="PuuE_HpPgdA-like"/>
</dbReference>
<dbReference type="GO" id="GO:0016810">
    <property type="term" value="F:hydrolase activity, acting on carbon-nitrogen (but not peptide) bonds"/>
    <property type="evidence" value="ECO:0007669"/>
    <property type="project" value="InterPro"/>
</dbReference>
<keyword evidence="3" id="KW-1185">Reference proteome</keyword>
<feature type="domain" description="NodB homology" evidence="1">
    <location>
        <begin position="17"/>
        <end position="300"/>
    </location>
</feature>
<evidence type="ECO:0000313" key="2">
    <source>
        <dbReference type="EMBL" id="SHG03251.1"/>
    </source>
</evidence>
<dbReference type="CDD" id="cd10941">
    <property type="entry name" value="CE4_PuuE_HpPgdA_like_2"/>
    <property type="match status" value="1"/>
</dbReference>
<dbReference type="SUPFAM" id="SSF88713">
    <property type="entry name" value="Glycoside hydrolase/deacetylase"/>
    <property type="match status" value="1"/>
</dbReference>
<dbReference type="AlphaFoldDB" id="A0A1M5GIA6"/>
<evidence type="ECO:0000259" key="1">
    <source>
        <dbReference type="PROSITE" id="PS51677"/>
    </source>
</evidence>
<dbReference type="PANTHER" id="PTHR47561:SF1">
    <property type="entry name" value="POLYSACCHARIDE DEACETYLASE FAMILY PROTEIN (AFU_ORTHOLOGUE AFUA_6G05030)"/>
    <property type="match status" value="1"/>
</dbReference>
<protein>
    <submittedName>
        <fullName evidence="2">Polysaccharide deacetylase family protein, PEP-CTERM locus subfamily</fullName>
    </submittedName>
</protein>
<dbReference type="EMBL" id="FQVB01000037">
    <property type="protein sequence ID" value="SHG03251.1"/>
    <property type="molecule type" value="Genomic_DNA"/>
</dbReference>
<dbReference type="InterPro" id="IPR002509">
    <property type="entry name" value="NODB_dom"/>
</dbReference>
<dbReference type="Gene3D" id="3.20.20.370">
    <property type="entry name" value="Glycoside hydrolase/deacetylase"/>
    <property type="match status" value="1"/>
</dbReference>
<dbReference type="STRING" id="1121391.SAMN02745206_03142"/>
<dbReference type="PROSITE" id="PS51677">
    <property type="entry name" value="NODB"/>
    <property type="match status" value="1"/>
</dbReference>
<proteinExistence type="predicted"/>
<dbReference type="PANTHER" id="PTHR47561">
    <property type="entry name" value="POLYSACCHARIDE DEACETYLASE FAMILY PROTEIN (AFU_ORTHOLOGUE AFUA_6G05030)"/>
    <property type="match status" value="1"/>
</dbReference>
<dbReference type="Proteomes" id="UP000184076">
    <property type="component" value="Unassembled WGS sequence"/>
</dbReference>
<dbReference type="InterPro" id="IPR011330">
    <property type="entry name" value="Glyco_hydro/deAcase_b/a-brl"/>
</dbReference>
<organism evidence="2 3">
    <name type="scientific">Desulfacinum infernum DSM 9756</name>
    <dbReference type="NCBI Taxonomy" id="1121391"/>
    <lineage>
        <taxon>Bacteria</taxon>
        <taxon>Pseudomonadati</taxon>
        <taxon>Thermodesulfobacteriota</taxon>
        <taxon>Syntrophobacteria</taxon>
        <taxon>Syntrophobacterales</taxon>
        <taxon>Syntrophobacteraceae</taxon>
        <taxon>Desulfacinum</taxon>
    </lineage>
</organism>
<dbReference type="Pfam" id="PF01522">
    <property type="entry name" value="Polysacc_deac_1"/>
    <property type="match status" value="1"/>
</dbReference>